<feature type="transmembrane region" description="Helical" evidence="1">
    <location>
        <begin position="457"/>
        <end position="476"/>
    </location>
</feature>
<evidence type="ECO:0000313" key="3">
    <source>
        <dbReference type="Proteomes" id="UP000613840"/>
    </source>
</evidence>
<sequence length="528" mass="55313">MSTYTGTGILTRQALRRDRLIAPIWIVLLALFVYVSAAAVPALYKTTAERVQAAQAINSNPAIVALYGPILDVHSIGELAMTKATVLYAIFVAILMVILVRRHTRVEEESGRLELIAGTAVGRNAPMFSAIVEGAVVSLVLGLLAALGAIGGALPTAGSLAFGATWVGIGLVSTGLALVSCQLAASARTCAAIAAGAIAVLFVVRAIGDISAQWLSWLSPFGWNTRFRAWSEPRWWMLALYLGSFVLLVAVAQLLRSRRDLGSGMVAARPGRATGSPRLGDAISLAVRVNQGAIGVWSFAFAALGIIFGAIAPGVSNLLDSPDAEQIIARLGGPGAMADTLITAVLSLVAIIVVCFAISVIAHSGGDEADGRTEEVLATATSRSRWFAATTLVAFGGVLWLLLVAGFFLWIGVGAAGAPAGSHTGRIVPAALVYTPAAWLVIAVAAALFALRRSWAVIGWILPALCLVISLVGELLDLPDWFVRISPYAHVPQLPAAAMNWTPLLVMTGIALVVTAFGWWRFARRDIG</sequence>
<feature type="transmembrane region" description="Helical" evidence="1">
    <location>
        <begin position="191"/>
        <end position="215"/>
    </location>
</feature>
<feature type="transmembrane region" description="Helical" evidence="1">
    <location>
        <begin position="496"/>
        <end position="520"/>
    </location>
</feature>
<comment type="caution">
    <text evidence="2">The sequence shown here is derived from an EMBL/GenBank/DDBJ whole genome shotgun (WGS) entry which is preliminary data.</text>
</comment>
<feature type="transmembrane region" description="Helical" evidence="1">
    <location>
        <begin position="20"/>
        <end position="44"/>
    </location>
</feature>
<dbReference type="EMBL" id="BMMZ01000007">
    <property type="protein sequence ID" value="GGL70184.1"/>
    <property type="molecule type" value="Genomic_DNA"/>
</dbReference>
<keyword evidence="1" id="KW-0812">Transmembrane</keyword>
<dbReference type="Proteomes" id="UP000613840">
    <property type="component" value="Unassembled WGS sequence"/>
</dbReference>
<feature type="transmembrane region" description="Helical" evidence="1">
    <location>
        <begin position="160"/>
        <end position="179"/>
    </location>
</feature>
<feature type="transmembrane region" description="Helical" evidence="1">
    <location>
        <begin position="341"/>
        <end position="365"/>
    </location>
</feature>
<proteinExistence type="predicted"/>
<protein>
    <submittedName>
        <fullName evidence="2">Exporter of polyketide antibiotics</fullName>
    </submittedName>
</protein>
<evidence type="ECO:0000313" key="2">
    <source>
        <dbReference type="EMBL" id="GGL70184.1"/>
    </source>
</evidence>
<evidence type="ECO:0000256" key="1">
    <source>
        <dbReference type="SAM" id="Phobius"/>
    </source>
</evidence>
<keyword evidence="3" id="KW-1185">Reference proteome</keyword>
<feature type="transmembrane region" description="Helical" evidence="1">
    <location>
        <begin position="386"/>
        <end position="411"/>
    </location>
</feature>
<name>A0A917SCG7_9ACTN</name>
<dbReference type="AlphaFoldDB" id="A0A917SCG7"/>
<feature type="transmembrane region" description="Helical" evidence="1">
    <location>
        <begin position="80"/>
        <end position="100"/>
    </location>
</feature>
<dbReference type="RefSeq" id="WP_188896261.1">
    <property type="nucleotide sequence ID" value="NZ_BMMZ01000007.1"/>
</dbReference>
<organism evidence="2 3">
    <name type="scientific">Microlunatus endophyticus</name>
    <dbReference type="NCBI Taxonomy" id="1716077"/>
    <lineage>
        <taxon>Bacteria</taxon>
        <taxon>Bacillati</taxon>
        <taxon>Actinomycetota</taxon>
        <taxon>Actinomycetes</taxon>
        <taxon>Propionibacteriales</taxon>
        <taxon>Propionibacteriaceae</taxon>
        <taxon>Microlunatus</taxon>
    </lineage>
</organism>
<reference evidence="2" key="1">
    <citation type="journal article" date="2014" name="Int. J. Syst. Evol. Microbiol.">
        <title>Complete genome sequence of Corynebacterium casei LMG S-19264T (=DSM 44701T), isolated from a smear-ripened cheese.</title>
        <authorList>
            <consortium name="US DOE Joint Genome Institute (JGI-PGF)"/>
            <person name="Walter F."/>
            <person name="Albersmeier A."/>
            <person name="Kalinowski J."/>
            <person name="Ruckert C."/>
        </authorList>
    </citation>
    <scope>NUCLEOTIDE SEQUENCE</scope>
    <source>
        <strain evidence="2">CGMCC 4.7306</strain>
    </source>
</reference>
<feature type="transmembrane region" description="Helical" evidence="1">
    <location>
        <begin position="431"/>
        <end position="450"/>
    </location>
</feature>
<accession>A0A917SCG7</accession>
<feature type="transmembrane region" description="Helical" evidence="1">
    <location>
        <begin position="130"/>
        <end position="154"/>
    </location>
</feature>
<keyword evidence="1" id="KW-1133">Transmembrane helix</keyword>
<gene>
    <name evidence="2" type="ORF">GCM10011575_30870</name>
</gene>
<reference evidence="2" key="2">
    <citation type="submission" date="2020-09" db="EMBL/GenBank/DDBJ databases">
        <authorList>
            <person name="Sun Q."/>
            <person name="Zhou Y."/>
        </authorList>
    </citation>
    <scope>NUCLEOTIDE SEQUENCE</scope>
    <source>
        <strain evidence="2">CGMCC 4.7306</strain>
    </source>
</reference>
<feature type="transmembrane region" description="Helical" evidence="1">
    <location>
        <begin position="294"/>
        <end position="312"/>
    </location>
</feature>
<feature type="transmembrane region" description="Helical" evidence="1">
    <location>
        <begin position="235"/>
        <end position="255"/>
    </location>
</feature>
<keyword evidence="1" id="KW-0472">Membrane</keyword>